<dbReference type="Proteomes" id="UP000027195">
    <property type="component" value="Unassembled WGS sequence"/>
</dbReference>
<dbReference type="Pfam" id="PF02301">
    <property type="entry name" value="HORMA"/>
    <property type="match status" value="1"/>
</dbReference>
<accession>A0A067MJJ1</accession>
<dbReference type="EMBL" id="KL198031">
    <property type="protein sequence ID" value="KDQ15724.1"/>
    <property type="molecule type" value="Genomic_DNA"/>
</dbReference>
<feature type="domain" description="HORMA" evidence="3">
    <location>
        <begin position="10"/>
        <end position="213"/>
    </location>
</feature>
<dbReference type="STRING" id="930990.A0A067MJJ1"/>
<evidence type="ECO:0000259" key="3">
    <source>
        <dbReference type="PROSITE" id="PS50815"/>
    </source>
</evidence>
<dbReference type="SUPFAM" id="SSF56019">
    <property type="entry name" value="The spindle assembly checkpoint protein mad2"/>
    <property type="match status" value="1"/>
</dbReference>
<proteinExistence type="inferred from homology"/>
<dbReference type="PANTHER" id="PTHR11842:SF10">
    <property type="entry name" value="MITOTIC SPINDLE ASSEMBLY CHECKPOINT PROTEIN MAD2B"/>
    <property type="match status" value="1"/>
</dbReference>
<feature type="region of interest" description="Disordered" evidence="2">
    <location>
        <begin position="177"/>
        <end position="206"/>
    </location>
</feature>
<organism evidence="4 5">
    <name type="scientific">Botryobasidium botryosum (strain FD-172 SS1)</name>
    <dbReference type="NCBI Taxonomy" id="930990"/>
    <lineage>
        <taxon>Eukaryota</taxon>
        <taxon>Fungi</taxon>
        <taxon>Dikarya</taxon>
        <taxon>Basidiomycota</taxon>
        <taxon>Agaricomycotina</taxon>
        <taxon>Agaricomycetes</taxon>
        <taxon>Cantharellales</taxon>
        <taxon>Botryobasidiaceae</taxon>
        <taxon>Botryobasidium</taxon>
    </lineage>
</organism>
<dbReference type="HOGENOM" id="CLU_050394_0_0_1"/>
<evidence type="ECO:0000313" key="5">
    <source>
        <dbReference type="Proteomes" id="UP000027195"/>
    </source>
</evidence>
<dbReference type="AlphaFoldDB" id="A0A067MJJ1"/>
<dbReference type="GO" id="GO:0016035">
    <property type="term" value="C:zeta DNA polymerase complex"/>
    <property type="evidence" value="ECO:0007669"/>
    <property type="project" value="TreeGrafter"/>
</dbReference>
<evidence type="ECO:0000256" key="2">
    <source>
        <dbReference type="SAM" id="MobiDB-lite"/>
    </source>
</evidence>
<dbReference type="InParanoid" id="A0A067MJJ1"/>
<comment type="similarity">
    <text evidence="1">Belongs to the MAD2 family.</text>
</comment>
<dbReference type="InterPro" id="IPR003511">
    <property type="entry name" value="HORMA_dom"/>
</dbReference>
<sequence>MAEQEELSFNATAIAITEFLEVAIHTILYVRQVYPPDLFVRRKRYDAPVYQSRHPALNEYIAGAVKAVGEELVLGNVERVVVVIKDQAEIPLERFVFSLRNVIEVETDLRDTPVQNAVTAASLPQFFRSFLIKLNIMESQLSSIPLEDNPTFAIVLELRDDCAPSAAPSVLSVRTTSSEEDQTYLQGQDPSPWIPAAHQHTTAGTSENAEVHVVRAVETGVINVCPASRPPIVY</sequence>
<dbReference type="FunCoup" id="A0A067MJJ1">
    <property type="interactions" value="3"/>
</dbReference>
<evidence type="ECO:0000256" key="1">
    <source>
        <dbReference type="ARBA" id="ARBA00010348"/>
    </source>
</evidence>
<gene>
    <name evidence="4" type="ORF">BOTBODRAFT_54600</name>
</gene>
<name>A0A067MJJ1_BOTB1</name>
<evidence type="ECO:0000313" key="4">
    <source>
        <dbReference type="EMBL" id="KDQ15724.1"/>
    </source>
</evidence>
<dbReference type="OrthoDB" id="21254at2759"/>
<keyword evidence="5" id="KW-1185">Reference proteome</keyword>
<dbReference type="InterPro" id="IPR045091">
    <property type="entry name" value="Mad2-like"/>
</dbReference>
<dbReference type="PROSITE" id="PS50815">
    <property type="entry name" value="HORMA"/>
    <property type="match status" value="1"/>
</dbReference>
<dbReference type="InterPro" id="IPR036570">
    <property type="entry name" value="HORMA_dom_sf"/>
</dbReference>
<dbReference type="Gene3D" id="3.30.900.10">
    <property type="entry name" value="HORMA domain"/>
    <property type="match status" value="1"/>
</dbReference>
<protein>
    <recommendedName>
        <fullName evidence="3">HORMA domain-containing protein</fullName>
    </recommendedName>
</protein>
<reference evidence="5" key="1">
    <citation type="journal article" date="2014" name="Proc. Natl. Acad. Sci. U.S.A.">
        <title>Extensive sampling of basidiomycete genomes demonstrates inadequacy of the white-rot/brown-rot paradigm for wood decay fungi.</title>
        <authorList>
            <person name="Riley R."/>
            <person name="Salamov A.A."/>
            <person name="Brown D.W."/>
            <person name="Nagy L.G."/>
            <person name="Floudas D."/>
            <person name="Held B.W."/>
            <person name="Levasseur A."/>
            <person name="Lombard V."/>
            <person name="Morin E."/>
            <person name="Otillar R."/>
            <person name="Lindquist E.A."/>
            <person name="Sun H."/>
            <person name="LaButti K.M."/>
            <person name="Schmutz J."/>
            <person name="Jabbour D."/>
            <person name="Luo H."/>
            <person name="Baker S.E."/>
            <person name="Pisabarro A.G."/>
            <person name="Walton J.D."/>
            <person name="Blanchette R.A."/>
            <person name="Henrissat B."/>
            <person name="Martin F."/>
            <person name="Cullen D."/>
            <person name="Hibbett D.S."/>
            <person name="Grigoriev I.V."/>
        </authorList>
    </citation>
    <scope>NUCLEOTIDE SEQUENCE [LARGE SCALE GENOMIC DNA]</scope>
    <source>
        <strain evidence="5">FD-172 SS1</strain>
    </source>
</reference>
<dbReference type="PANTHER" id="PTHR11842">
    <property type="entry name" value="MITOTIC SPINDLE ASSEMBLY CHECKPOINT PROTEIN MAD2"/>
    <property type="match status" value="1"/>
</dbReference>